<accession>A0ABV4T7D9</accession>
<dbReference type="GO" id="GO:0016757">
    <property type="term" value="F:glycosyltransferase activity"/>
    <property type="evidence" value="ECO:0007669"/>
    <property type="project" value="UniProtKB-KW"/>
</dbReference>
<keyword evidence="3" id="KW-0808">Transferase</keyword>
<reference evidence="3 4" key="1">
    <citation type="submission" date="2024-04" db="EMBL/GenBank/DDBJ databases">
        <title>New Clade of Flavobacterium.</title>
        <authorList>
            <person name="Matos L."/>
            <person name="Proenca D.N."/>
            <person name="Fransisco R.M."/>
            <person name="Chung A.P."/>
            <person name="Maccario L."/>
            <person name="Sorensen S.J."/>
            <person name="Morais P.V."/>
        </authorList>
    </citation>
    <scope>NUCLEOTIDE SEQUENCE [LARGE SCALE GENOMIC DNA]</scope>
    <source>
        <strain evidence="3 4">FZUC8N2.13</strain>
    </source>
</reference>
<dbReference type="Pfam" id="PF13477">
    <property type="entry name" value="Glyco_trans_4_2"/>
    <property type="match status" value="1"/>
</dbReference>
<dbReference type="EMBL" id="JBCFQL010000001">
    <property type="protein sequence ID" value="MFA9189981.1"/>
    <property type="molecule type" value="Genomic_DNA"/>
</dbReference>
<feature type="domain" description="Glycosyl transferase family 1" evidence="1">
    <location>
        <begin position="213"/>
        <end position="349"/>
    </location>
</feature>
<evidence type="ECO:0000259" key="1">
    <source>
        <dbReference type="Pfam" id="PF00534"/>
    </source>
</evidence>
<evidence type="ECO:0000313" key="3">
    <source>
        <dbReference type="EMBL" id="MFA9189981.1"/>
    </source>
</evidence>
<dbReference type="PANTHER" id="PTHR12526:SF637">
    <property type="entry name" value="GLYCOSYLTRANSFERASE EPSF-RELATED"/>
    <property type="match status" value="1"/>
</dbReference>
<gene>
    <name evidence="3" type="ORF">AAGV28_01240</name>
</gene>
<dbReference type="SUPFAM" id="SSF53756">
    <property type="entry name" value="UDP-Glycosyltransferase/glycogen phosphorylase"/>
    <property type="match status" value="1"/>
</dbReference>
<dbReference type="InterPro" id="IPR001296">
    <property type="entry name" value="Glyco_trans_1"/>
</dbReference>
<organism evidence="3 4">
    <name type="scientific">Flavobacterium zubiriense</name>
    <dbReference type="NCBI Taxonomy" id="3138075"/>
    <lineage>
        <taxon>Bacteria</taxon>
        <taxon>Pseudomonadati</taxon>
        <taxon>Bacteroidota</taxon>
        <taxon>Flavobacteriia</taxon>
        <taxon>Flavobacteriales</taxon>
        <taxon>Flavobacteriaceae</taxon>
        <taxon>Flavobacterium</taxon>
    </lineage>
</organism>
<dbReference type="EC" id="2.4.-.-" evidence="3"/>
<feature type="domain" description="Glycosyltransferase subfamily 4-like N-terminal" evidence="2">
    <location>
        <begin position="90"/>
        <end position="157"/>
    </location>
</feature>
<evidence type="ECO:0000259" key="2">
    <source>
        <dbReference type="Pfam" id="PF13477"/>
    </source>
</evidence>
<dbReference type="RefSeq" id="WP_373405010.1">
    <property type="nucleotide sequence ID" value="NZ_JBCFQL010000001.1"/>
</dbReference>
<keyword evidence="3" id="KW-0328">Glycosyltransferase</keyword>
<protein>
    <submittedName>
        <fullName evidence="3">Glycosyltransferase</fullName>
        <ecNumber evidence="3">2.4.-.-</ecNumber>
    </submittedName>
</protein>
<dbReference type="InterPro" id="IPR028098">
    <property type="entry name" value="Glyco_trans_4-like_N"/>
</dbReference>
<dbReference type="PANTHER" id="PTHR12526">
    <property type="entry name" value="GLYCOSYLTRANSFERASE"/>
    <property type="match status" value="1"/>
</dbReference>
<dbReference type="Gene3D" id="3.40.50.2000">
    <property type="entry name" value="Glycogen Phosphorylase B"/>
    <property type="match status" value="2"/>
</dbReference>
<keyword evidence="4" id="KW-1185">Reference proteome</keyword>
<sequence length="386" mass="44946">MKILMVSMPCLHFFRWVEQLEGIGHEVYWFDVTDGGQYVDRIHWVKQTVGWKHRLDYPWRYFLKKTIPKLYTFIQKFNERDCAKVFEQKILEIQPDIVHSFELKISCIPIFSVMSKYKNIKWIYSSWGSDVYYFKNLNIKEKIFREIMQRIDFLISDCSRDFEIAKKNGFNNHFLGVLPGNGGIDFPVEQSKLLKPEMRDTIVIKAYNDGVGKGIEILKSLNGELIELLMKFKIVLFGANQEVIDFIKKNNQFEKLSIAVFTKENSIPNNELLQIMNNGYLYIANSLSDGMPNALLEAIGMGCFPIQSNPGNVMAEIIEHGENGFLINNPLDSNEINNWINLALTDHNLIEKSFYSSVSKARTRCNREELKKRISQIYNQVFDSVE</sequence>
<name>A0ABV4T7D9_9FLAO</name>
<evidence type="ECO:0000313" key="4">
    <source>
        <dbReference type="Proteomes" id="UP001574169"/>
    </source>
</evidence>
<dbReference type="Pfam" id="PF00534">
    <property type="entry name" value="Glycos_transf_1"/>
    <property type="match status" value="1"/>
</dbReference>
<dbReference type="Proteomes" id="UP001574169">
    <property type="component" value="Unassembled WGS sequence"/>
</dbReference>
<comment type="caution">
    <text evidence="3">The sequence shown here is derived from an EMBL/GenBank/DDBJ whole genome shotgun (WGS) entry which is preliminary data.</text>
</comment>
<proteinExistence type="predicted"/>